<dbReference type="Gene3D" id="3.60.110.10">
    <property type="entry name" value="Carbon-nitrogen hydrolase"/>
    <property type="match status" value="1"/>
</dbReference>
<feature type="domain" description="CN hydrolase" evidence="2">
    <location>
        <begin position="5"/>
        <end position="238"/>
    </location>
</feature>
<keyword evidence="4" id="KW-1185">Reference proteome</keyword>
<evidence type="ECO:0000256" key="1">
    <source>
        <dbReference type="ARBA" id="ARBA00022801"/>
    </source>
</evidence>
<dbReference type="RefSeq" id="WP_271089375.1">
    <property type="nucleotide sequence ID" value="NZ_JAPJZH010000005.1"/>
</dbReference>
<evidence type="ECO:0000313" key="3">
    <source>
        <dbReference type="EMBL" id="MDA4845696.1"/>
    </source>
</evidence>
<dbReference type="EMBL" id="JAPJZH010000005">
    <property type="protein sequence ID" value="MDA4845696.1"/>
    <property type="molecule type" value="Genomic_DNA"/>
</dbReference>
<dbReference type="InterPro" id="IPR050345">
    <property type="entry name" value="Aliph_Amidase/BUP"/>
</dbReference>
<name>A0ABT4VLZ8_9HYPH</name>
<dbReference type="SUPFAM" id="SSF56317">
    <property type="entry name" value="Carbon-nitrogen hydrolase"/>
    <property type="match status" value="1"/>
</dbReference>
<reference evidence="3" key="1">
    <citation type="submission" date="2022-11" db="EMBL/GenBank/DDBJ databases">
        <title>Hoeflea poritis sp. nov., isolated from scleractinian coral Porites lutea.</title>
        <authorList>
            <person name="Zhang G."/>
            <person name="Wei Q."/>
            <person name="Cai L."/>
        </authorList>
    </citation>
    <scope>NUCLEOTIDE SEQUENCE</scope>
    <source>
        <strain evidence="3">E7-10</strain>
    </source>
</reference>
<evidence type="ECO:0000313" key="4">
    <source>
        <dbReference type="Proteomes" id="UP001148313"/>
    </source>
</evidence>
<dbReference type="InterPro" id="IPR036526">
    <property type="entry name" value="C-N_Hydrolase_sf"/>
</dbReference>
<sequence length="265" mass="28561">MQEMLNVAVAQSPGALHGPDERLTWLSDTVEGIKDRSVDLLVLPELFLCGYNIGDAVGERAERPDGPAFRKIGRLAREGGVAIAFGYAEEAQGRVYNSAACIAKDGSVVGTHRKLLLPPGFESDHFDRGSDCSLFRLGAFNVAFLICYDAEFPEAFRRVAAADLVLVPTALAAQWGVVAERVIPARAFENGAFVCYANHCGTENGLKYLGSSCIVAPDGTDMARAGDAEALISAQLQRSRVGQARERLPYHADRMKFPWGVTSAL</sequence>
<proteinExistence type="predicted"/>
<keyword evidence="1 3" id="KW-0378">Hydrolase</keyword>
<dbReference type="PANTHER" id="PTHR43674:SF2">
    <property type="entry name" value="BETA-UREIDOPROPIONASE"/>
    <property type="match status" value="1"/>
</dbReference>
<accession>A0ABT4VLZ8</accession>
<dbReference type="Pfam" id="PF00795">
    <property type="entry name" value="CN_hydrolase"/>
    <property type="match status" value="1"/>
</dbReference>
<dbReference type="GO" id="GO:0016787">
    <property type="term" value="F:hydrolase activity"/>
    <property type="evidence" value="ECO:0007669"/>
    <property type="project" value="UniProtKB-KW"/>
</dbReference>
<protein>
    <submittedName>
        <fullName evidence="3">Carbon-nitrogen hydrolase family protein</fullName>
    </submittedName>
</protein>
<comment type="caution">
    <text evidence="3">The sequence shown here is derived from an EMBL/GenBank/DDBJ whole genome shotgun (WGS) entry which is preliminary data.</text>
</comment>
<dbReference type="InterPro" id="IPR044083">
    <property type="entry name" value="RamA-like"/>
</dbReference>
<dbReference type="InterPro" id="IPR003010">
    <property type="entry name" value="C-N_Hydrolase"/>
</dbReference>
<organism evidence="3 4">
    <name type="scientific">Hoeflea poritis</name>
    <dbReference type="NCBI Taxonomy" id="2993659"/>
    <lineage>
        <taxon>Bacteria</taxon>
        <taxon>Pseudomonadati</taxon>
        <taxon>Pseudomonadota</taxon>
        <taxon>Alphaproteobacteria</taxon>
        <taxon>Hyphomicrobiales</taxon>
        <taxon>Rhizobiaceae</taxon>
        <taxon>Hoeflea</taxon>
    </lineage>
</organism>
<dbReference type="Proteomes" id="UP001148313">
    <property type="component" value="Unassembled WGS sequence"/>
</dbReference>
<evidence type="ECO:0000259" key="2">
    <source>
        <dbReference type="PROSITE" id="PS50263"/>
    </source>
</evidence>
<dbReference type="PROSITE" id="PS50263">
    <property type="entry name" value="CN_HYDROLASE"/>
    <property type="match status" value="1"/>
</dbReference>
<gene>
    <name evidence="3" type="ORF">OOZ53_10075</name>
</gene>
<dbReference type="CDD" id="cd07576">
    <property type="entry name" value="R-amidase_like"/>
    <property type="match status" value="1"/>
</dbReference>
<dbReference type="PANTHER" id="PTHR43674">
    <property type="entry name" value="NITRILASE C965.09-RELATED"/>
    <property type="match status" value="1"/>
</dbReference>